<dbReference type="Proteomes" id="UP000095282">
    <property type="component" value="Unplaced"/>
</dbReference>
<dbReference type="WBParaSite" id="Csp11.Scaffold629.g11148.t1">
    <property type="protein sequence ID" value="Csp11.Scaffold629.g11148.t1"/>
    <property type="gene ID" value="Csp11.Scaffold629.g11148"/>
</dbReference>
<reference evidence="2" key="1">
    <citation type="submission" date="2016-11" db="UniProtKB">
        <authorList>
            <consortium name="WormBaseParasite"/>
        </authorList>
    </citation>
    <scope>IDENTIFICATION</scope>
</reference>
<protein>
    <submittedName>
        <fullName evidence="2">Type II restriction endonuclease</fullName>
    </submittedName>
</protein>
<accession>A0A1I7TRV7</accession>
<evidence type="ECO:0000313" key="1">
    <source>
        <dbReference type="Proteomes" id="UP000095282"/>
    </source>
</evidence>
<sequence>MYYQGTLAILNLHRYASLEDAAHKIMGGVFKNYNNRNQEGLKQYVIGFNDQLALKAKLGFQQDADVEKNYGIITNYTVLVAEQYFTNYLKGVVKCGRIDANGADSPVYLIELKWSNMNNGSNYDWKLEALQHFASARF</sequence>
<keyword evidence="1" id="KW-1185">Reference proteome</keyword>
<dbReference type="AlphaFoldDB" id="A0A1I7TRV7"/>
<organism evidence="1 2">
    <name type="scientific">Caenorhabditis tropicalis</name>
    <dbReference type="NCBI Taxonomy" id="1561998"/>
    <lineage>
        <taxon>Eukaryota</taxon>
        <taxon>Metazoa</taxon>
        <taxon>Ecdysozoa</taxon>
        <taxon>Nematoda</taxon>
        <taxon>Chromadorea</taxon>
        <taxon>Rhabditida</taxon>
        <taxon>Rhabditina</taxon>
        <taxon>Rhabditomorpha</taxon>
        <taxon>Rhabditoidea</taxon>
        <taxon>Rhabditidae</taxon>
        <taxon>Peloderinae</taxon>
        <taxon>Caenorhabditis</taxon>
    </lineage>
</organism>
<proteinExistence type="predicted"/>
<name>A0A1I7TRV7_9PELO</name>
<evidence type="ECO:0000313" key="2">
    <source>
        <dbReference type="WBParaSite" id="Csp11.Scaffold629.g11148.t1"/>
    </source>
</evidence>